<evidence type="ECO:0000259" key="2">
    <source>
        <dbReference type="PROSITE" id="PS51499"/>
    </source>
</evidence>
<feature type="region of interest" description="Disordered" evidence="1">
    <location>
        <begin position="35"/>
        <end position="90"/>
    </location>
</feature>
<evidence type="ECO:0000313" key="3">
    <source>
        <dbReference type="EMBL" id="KAK8970322.1"/>
    </source>
</evidence>
<proteinExistence type="predicted"/>
<feature type="compositionally biased region" description="Polar residues" evidence="1">
    <location>
        <begin position="53"/>
        <end position="90"/>
    </location>
</feature>
<dbReference type="Proteomes" id="UP001412067">
    <property type="component" value="Unassembled WGS sequence"/>
</dbReference>
<keyword evidence="4" id="KW-1185">Reference proteome</keyword>
<feature type="domain" description="APO" evidence="2">
    <location>
        <begin position="374"/>
        <end position="458"/>
    </location>
</feature>
<feature type="domain" description="APO" evidence="2">
    <location>
        <begin position="202"/>
        <end position="287"/>
    </location>
</feature>
<dbReference type="PROSITE" id="PS51499">
    <property type="entry name" value="APO"/>
    <property type="match status" value="2"/>
</dbReference>
<dbReference type="Pfam" id="PF05634">
    <property type="entry name" value="APO_RNA-bind"/>
    <property type="match status" value="2"/>
</dbReference>
<dbReference type="PANTHER" id="PTHR10388">
    <property type="entry name" value="EUKARYOTIC TRANSLATION INITIATION FACTOR SUI1"/>
    <property type="match status" value="1"/>
</dbReference>
<accession>A0ABR2N1M6</accession>
<protein>
    <recommendedName>
        <fullName evidence="2">APO domain-containing protein</fullName>
    </recommendedName>
</protein>
<dbReference type="EMBL" id="JBBWWR010000002">
    <property type="protein sequence ID" value="KAK8970322.1"/>
    <property type="molecule type" value="Genomic_DNA"/>
</dbReference>
<sequence>MPHALYMEQHTTACDPIQSTQKCFAQELQQVTLSLSKSQHQQERPAGELGARQQASGQANRRASKLASWSQANEQANRRTGGQDGSNQSKFLLKNGVPKRIHDQKYQPNSAIIRNDHPQNADFPRYYSRKEKKPFPIPIVELRRAARERIKKSKGMPKGPTPPPRNGMLVKSLVPVAYEVLNARISLINNLKKLMKAVPVLACRHCNEIHVGPTGHPFRSCRGIRAESRRGLHDWTSANLDDVFVPIEAYHLFDRFGRRISHEERFSIPRIPALIELCIQGGVDLPDLETKRRRKPIIRRGKNDIIDANEDDLPDDLDLYAKFRKPILTEIPDSEVTPPVGSEQVALLALETFEAWEIVREGAGRLMRKYAVRVCGYCPEVHIGYSGPKTQNCGAYKHQQRNGQHGWQRAILDDLVPPRYVWHVPDIMVEMQRELRNFYGQAPAVVELCVQGGMEVPEKYKSTMRMDIGIPTNLREAEMVV</sequence>
<comment type="caution">
    <text evidence="3">The sequence shown here is derived from an EMBL/GenBank/DDBJ whole genome shotgun (WGS) entry which is preliminary data.</text>
</comment>
<name>A0ABR2N1M6_9ASPA</name>
<evidence type="ECO:0000313" key="4">
    <source>
        <dbReference type="Proteomes" id="UP001412067"/>
    </source>
</evidence>
<gene>
    <name evidence="3" type="ORF">KSP40_PGU003110</name>
</gene>
<dbReference type="InterPro" id="IPR023342">
    <property type="entry name" value="APO_dom"/>
</dbReference>
<organism evidence="3 4">
    <name type="scientific">Platanthera guangdongensis</name>
    <dbReference type="NCBI Taxonomy" id="2320717"/>
    <lineage>
        <taxon>Eukaryota</taxon>
        <taxon>Viridiplantae</taxon>
        <taxon>Streptophyta</taxon>
        <taxon>Embryophyta</taxon>
        <taxon>Tracheophyta</taxon>
        <taxon>Spermatophyta</taxon>
        <taxon>Magnoliopsida</taxon>
        <taxon>Liliopsida</taxon>
        <taxon>Asparagales</taxon>
        <taxon>Orchidaceae</taxon>
        <taxon>Orchidoideae</taxon>
        <taxon>Orchideae</taxon>
        <taxon>Orchidinae</taxon>
        <taxon>Platanthera</taxon>
    </lineage>
</organism>
<reference evidence="3 4" key="1">
    <citation type="journal article" date="2022" name="Nat. Plants">
        <title>Genomes of leafy and leafless Platanthera orchids illuminate the evolution of mycoheterotrophy.</title>
        <authorList>
            <person name="Li M.H."/>
            <person name="Liu K.W."/>
            <person name="Li Z."/>
            <person name="Lu H.C."/>
            <person name="Ye Q.L."/>
            <person name="Zhang D."/>
            <person name="Wang J.Y."/>
            <person name="Li Y.F."/>
            <person name="Zhong Z.M."/>
            <person name="Liu X."/>
            <person name="Yu X."/>
            <person name="Liu D.K."/>
            <person name="Tu X.D."/>
            <person name="Liu B."/>
            <person name="Hao Y."/>
            <person name="Liao X.Y."/>
            <person name="Jiang Y.T."/>
            <person name="Sun W.H."/>
            <person name="Chen J."/>
            <person name="Chen Y.Q."/>
            <person name="Ai Y."/>
            <person name="Zhai J.W."/>
            <person name="Wu S.S."/>
            <person name="Zhou Z."/>
            <person name="Hsiao Y.Y."/>
            <person name="Wu W.L."/>
            <person name="Chen Y.Y."/>
            <person name="Lin Y.F."/>
            <person name="Hsu J.L."/>
            <person name="Li C.Y."/>
            <person name="Wang Z.W."/>
            <person name="Zhao X."/>
            <person name="Zhong W.Y."/>
            <person name="Ma X.K."/>
            <person name="Ma L."/>
            <person name="Huang J."/>
            <person name="Chen G.Z."/>
            <person name="Huang M.Z."/>
            <person name="Huang L."/>
            <person name="Peng D.H."/>
            <person name="Luo Y.B."/>
            <person name="Zou S.Q."/>
            <person name="Chen S.P."/>
            <person name="Lan S."/>
            <person name="Tsai W.C."/>
            <person name="Van de Peer Y."/>
            <person name="Liu Z.J."/>
        </authorList>
    </citation>
    <scope>NUCLEOTIDE SEQUENCE [LARGE SCALE GENOMIC DNA]</scope>
    <source>
        <strain evidence="3">Lor288</strain>
    </source>
</reference>
<evidence type="ECO:0000256" key="1">
    <source>
        <dbReference type="SAM" id="MobiDB-lite"/>
    </source>
</evidence>